<dbReference type="SUPFAM" id="SSF53335">
    <property type="entry name" value="S-adenosyl-L-methionine-dependent methyltransferases"/>
    <property type="match status" value="1"/>
</dbReference>
<sequence length="359" mass="41075">MSEFVYRLLDKGVLPDFLVRIGIRSLLRERLREIDHGTFEQNHEAKMKWIAGTRTRQTIADVPEKANEQHYEVPTDFILSTLGPRGKYSSCLFPTGGETLEEAENLMLESYCEKARLKDGIDILDLGCGWGSLSIFLAEKYPNSRVTGLSNSTTQKAHIDSVAHKRGISNITVITADVNSYDFPEDIRFDRILSIEMFEHMKNYEALFKKVASWLRPKDLEGGLADEALLFIHIFCHKTMPYDFIDDGSWMAKNFFSGGTMPSFDLPTYFQSDVALLDSWYLPGIHYSRTLEAWLRLQDTNAKEGLASLKADAIKQGKPESEGLLTFNRFRVFYMACSELFNLDQGQQWGVAHYLFKRK</sequence>
<dbReference type="GO" id="GO:0008168">
    <property type="term" value="F:methyltransferase activity"/>
    <property type="evidence" value="ECO:0007669"/>
    <property type="project" value="UniProtKB-KW"/>
</dbReference>
<proteinExistence type="inferred from homology"/>
<dbReference type="Pfam" id="PF02353">
    <property type="entry name" value="CMAS"/>
    <property type="match status" value="1"/>
</dbReference>
<dbReference type="AlphaFoldDB" id="A0A5C3KX14"/>
<keyword evidence="3" id="KW-1185">Reference proteome</keyword>
<reference evidence="2 3" key="1">
    <citation type="journal article" date="2019" name="Nat. Ecol. Evol.">
        <title>Megaphylogeny resolves global patterns of mushroom evolution.</title>
        <authorList>
            <person name="Varga T."/>
            <person name="Krizsan K."/>
            <person name="Foldi C."/>
            <person name="Dima B."/>
            <person name="Sanchez-Garcia M."/>
            <person name="Sanchez-Ramirez S."/>
            <person name="Szollosi G.J."/>
            <person name="Szarkandi J.G."/>
            <person name="Papp V."/>
            <person name="Albert L."/>
            <person name="Andreopoulos W."/>
            <person name="Angelini C."/>
            <person name="Antonin V."/>
            <person name="Barry K.W."/>
            <person name="Bougher N.L."/>
            <person name="Buchanan P."/>
            <person name="Buyck B."/>
            <person name="Bense V."/>
            <person name="Catcheside P."/>
            <person name="Chovatia M."/>
            <person name="Cooper J."/>
            <person name="Damon W."/>
            <person name="Desjardin D."/>
            <person name="Finy P."/>
            <person name="Geml J."/>
            <person name="Haridas S."/>
            <person name="Hughes K."/>
            <person name="Justo A."/>
            <person name="Karasinski D."/>
            <person name="Kautmanova I."/>
            <person name="Kiss B."/>
            <person name="Kocsube S."/>
            <person name="Kotiranta H."/>
            <person name="LaButti K.M."/>
            <person name="Lechner B.E."/>
            <person name="Liimatainen K."/>
            <person name="Lipzen A."/>
            <person name="Lukacs Z."/>
            <person name="Mihaltcheva S."/>
            <person name="Morgado L.N."/>
            <person name="Niskanen T."/>
            <person name="Noordeloos M.E."/>
            <person name="Ohm R.A."/>
            <person name="Ortiz-Santana B."/>
            <person name="Ovrebo C."/>
            <person name="Racz N."/>
            <person name="Riley R."/>
            <person name="Savchenko A."/>
            <person name="Shiryaev A."/>
            <person name="Soop K."/>
            <person name="Spirin V."/>
            <person name="Szebenyi C."/>
            <person name="Tomsovsky M."/>
            <person name="Tulloss R.E."/>
            <person name="Uehling J."/>
            <person name="Grigoriev I.V."/>
            <person name="Vagvolgyi C."/>
            <person name="Papp T."/>
            <person name="Martin F.M."/>
            <person name="Miettinen O."/>
            <person name="Hibbett D.S."/>
            <person name="Nagy L.G."/>
        </authorList>
    </citation>
    <scope>NUCLEOTIDE SEQUENCE [LARGE SCALE GENOMIC DNA]</scope>
    <source>
        <strain evidence="2 3">CBS 121175</strain>
    </source>
</reference>
<dbReference type="STRING" id="230819.A0A5C3KX14"/>
<protein>
    <submittedName>
        <fullName evidence="2">S-adenosyl-L-methionine-dependent methyltransferase</fullName>
    </submittedName>
</protein>
<evidence type="ECO:0000313" key="3">
    <source>
        <dbReference type="Proteomes" id="UP000307440"/>
    </source>
</evidence>
<dbReference type="Gene3D" id="3.40.50.150">
    <property type="entry name" value="Vaccinia Virus protein VP39"/>
    <property type="match status" value="1"/>
</dbReference>
<dbReference type="PANTHER" id="PTHR43832">
    <property type="match status" value="1"/>
</dbReference>
<organism evidence="2 3">
    <name type="scientific">Coprinopsis marcescibilis</name>
    <name type="common">Agaric fungus</name>
    <name type="synonym">Psathyrella marcescibilis</name>
    <dbReference type="NCBI Taxonomy" id="230819"/>
    <lineage>
        <taxon>Eukaryota</taxon>
        <taxon>Fungi</taxon>
        <taxon>Dikarya</taxon>
        <taxon>Basidiomycota</taxon>
        <taxon>Agaricomycotina</taxon>
        <taxon>Agaricomycetes</taxon>
        <taxon>Agaricomycetidae</taxon>
        <taxon>Agaricales</taxon>
        <taxon>Agaricineae</taxon>
        <taxon>Psathyrellaceae</taxon>
        <taxon>Coprinopsis</taxon>
    </lineage>
</organism>
<keyword evidence="2" id="KW-0808">Transferase</keyword>
<gene>
    <name evidence="2" type="ORF">FA15DRAFT_369549</name>
</gene>
<dbReference type="FunFam" id="3.40.50.150:FF:000554">
    <property type="entry name" value="Cation-transporting ATPase"/>
    <property type="match status" value="1"/>
</dbReference>
<dbReference type="Proteomes" id="UP000307440">
    <property type="component" value="Unassembled WGS sequence"/>
</dbReference>
<dbReference type="OrthoDB" id="506498at2759"/>
<name>A0A5C3KX14_COPMA</name>
<evidence type="ECO:0000256" key="1">
    <source>
        <dbReference type="ARBA" id="ARBA00010815"/>
    </source>
</evidence>
<dbReference type="InterPro" id="IPR029063">
    <property type="entry name" value="SAM-dependent_MTases_sf"/>
</dbReference>
<dbReference type="GO" id="GO:0032259">
    <property type="term" value="P:methylation"/>
    <property type="evidence" value="ECO:0007669"/>
    <property type="project" value="UniProtKB-KW"/>
</dbReference>
<accession>A0A5C3KX14</accession>
<dbReference type="CDD" id="cd02440">
    <property type="entry name" value="AdoMet_MTases"/>
    <property type="match status" value="1"/>
</dbReference>
<evidence type="ECO:0000313" key="2">
    <source>
        <dbReference type="EMBL" id="TFK25221.1"/>
    </source>
</evidence>
<dbReference type="EMBL" id="ML210189">
    <property type="protein sequence ID" value="TFK25221.1"/>
    <property type="molecule type" value="Genomic_DNA"/>
</dbReference>
<keyword evidence="2" id="KW-0489">Methyltransferase</keyword>
<comment type="similarity">
    <text evidence="1">Belongs to the CFA/CMAS family.</text>
</comment>
<dbReference type="PANTHER" id="PTHR43832:SF1">
    <property type="entry name" value="S-ADENOSYL-L-METHIONINE-DEPENDENT METHYLTRANSFERASES SUPERFAMILY PROTEIN"/>
    <property type="match status" value="1"/>
</dbReference>